<gene>
    <name evidence="2" type="ORF">rCG_27566</name>
</gene>
<dbReference type="EMBL" id="CH474026">
    <property type="protein sequence ID" value="EDL95194.1"/>
    <property type="molecule type" value="Genomic_DNA"/>
</dbReference>
<reference evidence="2 3" key="1">
    <citation type="submission" date="2005-09" db="EMBL/GenBank/DDBJ databases">
        <authorList>
            <person name="Mural R.J."/>
            <person name="Li P.W."/>
            <person name="Adams M.D."/>
            <person name="Amanatides P.G."/>
            <person name="Baden-Tillson H."/>
            <person name="Barnstead M."/>
            <person name="Chin S.H."/>
            <person name="Dew I."/>
            <person name="Evans C.A."/>
            <person name="Ferriera S."/>
            <person name="Flanigan M."/>
            <person name="Fosler C."/>
            <person name="Glodek A."/>
            <person name="Gu Z."/>
            <person name="Holt R.A."/>
            <person name="Jennings D."/>
            <person name="Kraft C.L."/>
            <person name="Lu F."/>
            <person name="Nguyen T."/>
            <person name="Nusskern D.R."/>
            <person name="Pfannkoch C.M."/>
            <person name="Sitter C."/>
            <person name="Sutton G.G."/>
            <person name="Venter J.C."/>
            <person name="Wang Z."/>
            <person name="Woodage T."/>
            <person name="Zheng X.H."/>
            <person name="Zhong F."/>
        </authorList>
    </citation>
    <scope>NUCLEOTIDE SEQUENCE [LARGE SCALE GENOMIC DNA]</scope>
    <source>
        <strain>BN</strain>
        <strain evidence="3">Sprague-Dawley</strain>
    </source>
</reference>
<evidence type="ECO:0000256" key="1">
    <source>
        <dbReference type="SAM" id="MobiDB-lite"/>
    </source>
</evidence>
<sequence length="63" mass="7364">MKQRNKELKLNDSPQHGKAWPWGTWEEDSVCCGRGWGRGESKFVEERGSFALILQLHFVVYLQ</sequence>
<protein>
    <submittedName>
        <fullName evidence="2">RCG27566, isoform CRA_a</fullName>
    </submittedName>
</protein>
<accession>A6K725</accession>
<name>A6K725_RAT</name>
<feature type="region of interest" description="Disordered" evidence="1">
    <location>
        <begin position="1"/>
        <end position="21"/>
    </location>
</feature>
<proteinExistence type="predicted"/>
<feature type="non-terminal residue" evidence="2">
    <location>
        <position position="63"/>
    </location>
</feature>
<feature type="compositionally biased region" description="Basic and acidic residues" evidence="1">
    <location>
        <begin position="1"/>
        <end position="10"/>
    </location>
</feature>
<organism evidence="2 3">
    <name type="scientific">Rattus norvegicus</name>
    <name type="common">Rat</name>
    <dbReference type="NCBI Taxonomy" id="10116"/>
    <lineage>
        <taxon>Eukaryota</taxon>
        <taxon>Metazoa</taxon>
        <taxon>Chordata</taxon>
        <taxon>Craniata</taxon>
        <taxon>Vertebrata</taxon>
        <taxon>Euteleostomi</taxon>
        <taxon>Mammalia</taxon>
        <taxon>Eutheria</taxon>
        <taxon>Euarchontoglires</taxon>
        <taxon>Glires</taxon>
        <taxon>Rodentia</taxon>
        <taxon>Myomorpha</taxon>
        <taxon>Muroidea</taxon>
        <taxon>Muridae</taxon>
        <taxon>Murinae</taxon>
        <taxon>Rattus</taxon>
    </lineage>
</organism>
<evidence type="ECO:0000313" key="3">
    <source>
        <dbReference type="Proteomes" id="UP000234681"/>
    </source>
</evidence>
<evidence type="ECO:0000313" key="2">
    <source>
        <dbReference type="EMBL" id="EDL95194.1"/>
    </source>
</evidence>
<dbReference type="Proteomes" id="UP000234681">
    <property type="component" value="Chromosome 3"/>
</dbReference>
<dbReference type="AlphaFoldDB" id="A6K725"/>